<dbReference type="Proteomes" id="UP000295794">
    <property type="component" value="Unassembled WGS sequence"/>
</dbReference>
<dbReference type="OrthoDB" id="9789603at2"/>
<evidence type="ECO:0000313" key="6">
    <source>
        <dbReference type="Proteomes" id="UP000255108"/>
    </source>
</evidence>
<dbReference type="InterPro" id="IPR016181">
    <property type="entry name" value="Acyl_CoA_acyltransferase"/>
</dbReference>
<sequence length="151" mass="16582">MNDTAILIRRASHRDAAAIRGLYGQLVSNPAVTISPEHLARLAESEHHFVLVAEQGSFVCGTALLSLCEDVMFGTQPFAVVENVIVDQQVRSHGIGSALFQEVEALCKRANCSKIMLLSSSQRVEAHQFFELQGFAGSSKLGFVKYRRNFS</sequence>
<evidence type="ECO:0000313" key="7">
    <source>
        <dbReference type="Proteomes" id="UP000295794"/>
    </source>
</evidence>
<dbReference type="PANTHER" id="PTHR43877">
    <property type="entry name" value="AMINOALKYLPHOSPHONATE N-ACETYLTRANSFERASE-RELATED-RELATED"/>
    <property type="match status" value="1"/>
</dbReference>
<dbReference type="EMBL" id="SMBT01000007">
    <property type="protein sequence ID" value="TCU85542.1"/>
    <property type="molecule type" value="Genomic_DNA"/>
</dbReference>
<name>A0A377SUK1_9NEIS</name>
<dbReference type="PANTHER" id="PTHR43877:SF1">
    <property type="entry name" value="ACETYLTRANSFERASE"/>
    <property type="match status" value="1"/>
</dbReference>
<proteinExistence type="predicted"/>
<dbReference type="RefSeq" id="WP_115228732.1">
    <property type="nucleotide sequence ID" value="NZ_CAWOLO010000007.1"/>
</dbReference>
<keyword evidence="2" id="KW-0012">Acyltransferase</keyword>
<dbReference type="CDD" id="cd04301">
    <property type="entry name" value="NAT_SF"/>
    <property type="match status" value="1"/>
</dbReference>
<dbReference type="Gene3D" id="3.40.630.30">
    <property type="match status" value="1"/>
</dbReference>
<gene>
    <name evidence="5" type="ORF">EV682_10752</name>
    <name evidence="4" type="ORF">NCTC11159_03556</name>
</gene>
<accession>A0A377SUK1</accession>
<evidence type="ECO:0000256" key="1">
    <source>
        <dbReference type="ARBA" id="ARBA00022679"/>
    </source>
</evidence>
<dbReference type="GO" id="GO:0016747">
    <property type="term" value="F:acyltransferase activity, transferring groups other than amino-acyl groups"/>
    <property type="evidence" value="ECO:0007669"/>
    <property type="project" value="InterPro"/>
</dbReference>
<dbReference type="SUPFAM" id="SSF55729">
    <property type="entry name" value="Acyl-CoA N-acyltransferases (Nat)"/>
    <property type="match status" value="1"/>
</dbReference>
<dbReference type="EMBL" id="UGHR01000003">
    <property type="protein sequence ID" value="STR45010.1"/>
    <property type="molecule type" value="Genomic_DNA"/>
</dbReference>
<evidence type="ECO:0000259" key="3">
    <source>
        <dbReference type="PROSITE" id="PS51186"/>
    </source>
</evidence>
<feature type="domain" description="N-acetyltransferase" evidence="3">
    <location>
        <begin position="6"/>
        <end position="151"/>
    </location>
</feature>
<evidence type="ECO:0000256" key="2">
    <source>
        <dbReference type="ARBA" id="ARBA00023315"/>
    </source>
</evidence>
<dbReference type="Proteomes" id="UP000255108">
    <property type="component" value="Unassembled WGS sequence"/>
</dbReference>
<dbReference type="InterPro" id="IPR050832">
    <property type="entry name" value="Bact_Acetyltransf"/>
</dbReference>
<keyword evidence="7" id="KW-1185">Reference proteome</keyword>
<protein>
    <submittedName>
        <fullName evidence="5">N-acetylglutamate synthase-like GNAT family acetyltransferase</fullName>
    </submittedName>
    <submittedName>
        <fullName evidence="4">Putative acetyltransferase</fullName>
    </submittedName>
</protein>
<dbReference type="Pfam" id="PF00583">
    <property type="entry name" value="Acetyltransf_1"/>
    <property type="match status" value="1"/>
</dbReference>
<dbReference type="PROSITE" id="PS51186">
    <property type="entry name" value="GNAT"/>
    <property type="match status" value="1"/>
</dbReference>
<reference evidence="5 7" key="2">
    <citation type="submission" date="2019-03" db="EMBL/GenBank/DDBJ databases">
        <title>Genomic Encyclopedia of Type Strains, Phase IV (KMG-IV): sequencing the most valuable type-strain genomes for metagenomic binning, comparative biology and taxonomic classification.</title>
        <authorList>
            <person name="Goeker M."/>
        </authorList>
    </citation>
    <scope>NUCLEOTIDE SEQUENCE [LARGE SCALE GENOMIC DNA]</scope>
    <source>
        <strain evidence="5 7">DSM 3764</strain>
    </source>
</reference>
<dbReference type="InterPro" id="IPR000182">
    <property type="entry name" value="GNAT_dom"/>
</dbReference>
<organism evidence="4 6">
    <name type="scientific">Iodobacter fluviatilis</name>
    <dbReference type="NCBI Taxonomy" id="537"/>
    <lineage>
        <taxon>Bacteria</taxon>
        <taxon>Pseudomonadati</taxon>
        <taxon>Pseudomonadota</taxon>
        <taxon>Betaproteobacteria</taxon>
        <taxon>Neisseriales</taxon>
        <taxon>Chitinibacteraceae</taxon>
        <taxon>Iodobacter</taxon>
    </lineage>
</organism>
<keyword evidence="1 4" id="KW-0808">Transferase</keyword>
<evidence type="ECO:0000313" key="5">
    <source>
        <dbReference type="EMBL" id="TCU85542.1"/>
    </source>
</evidence>
<evidence type="ECO:0000313" key="4">
    <source>
        <dbReference type="EMBL" id="STR45010.1"/>
    </source>
</evidence>
<reference evidence="4 6" key="1">
    <citation type="submission" date="2018-06" db="EMBL/GenBank/DDBJ databases">
        <authorList>
            <consortium name="Pathogen Informatics"/>
            <person name="Doyle S."/>
        </authorList>
    </citation>
    <scope>NUCLEOTIDE SEQUENCE [LARGE SCALE GENOMIC DNA]</scope>
    <source>
        <strain evidence="4 6">NCTC11159</strain>
    </source>
</reference>
<dbReference type="AlphaFoldDB" id="A0A377SUK1"/>